<dbReference type="GO" id="GO:0010971">
    <property type="term" value="P:positive regulation of G2/M transition of mitotic cell cycle"/>
    <property type="evidence" value="ECO:0007669"/>
    <property type="project" value="TreeGrafter"/>
</dbReference>
<feature type="region of interest" description="Disordered" evidence="1">
    <location>
        <begin position="1"/>
        <end position="68"/>
    </location>
</feature>
<dbReference type="Gene3D" id="3.40.250.10">
    <property type="entry name" value="Rhodanese-like domain"/>
    <property type="match status" value="1"/>
</dbReference>
<dbReference type="PANTHER" id="PTHR10828:SF17">
    <property type="entry name" value="PROTEIN-TYROSINE-PHOSPHATASE"/>
    <property type="match status" value="1"/>
</dbReference>
<evidence type="ECO:0000313" key="3">
    <source>
        <dbReference type="EMBL" id="ABO94662.1"/>
    </source>
</evidence>
<dbReference type="eggNOG" id="KOG3772">
    <property type="taxonomic scope" value="Eukaryota"/>
</dbReference>
<dbReference type="Gramene" id="ABO94662">
    <property type="protein sequence ID" value="ABO94662"/>
    <property type="gene ID" value="OSTLU_29985"/>
</dbReference>
<dbReference type="GO" id="GO:0005737">
    <property type="term" value="C:cytoplasm"/>
    <property type="evidence" value="ECO:0007669"/>
    <property type="project" value="TreeGrafter"/>
</dbReference>
<evidence type="ECO:0000313" key="4">
    <source>
        <dbReference type="Proteomes" id="UP000001568"/>
    </source>
</evidence>
<protein>
    <recommendedName>
        <fullName evidence="2">Rhodanese domain-containing protein</fullName>
    </recommendedName>
</protein>
<feature type="region of interest" description="Disordered" evidence="1">
    <location>
        <begin position="99"/>
        <end position="134"/>
    </location>
</feature>
<dbReference type="EMBL" id="CP000582">
    <property type="protein sequence ID" value="ABO94662.1"/>
    <property type="molecule type" value="Genomic_DNA"/>
</dbReference>
<keyword evidence="4" id="KW-1185">Reference proteome</keyword>
<dbReference type="GO" id="GO:0004725">
    <property type="term" value="F:protein tyrosine phosphatase activity"/>
    <property type="evidence" value="ECO:0007669"/>
    <property type="project" value="TreeGrafter"/>
</dbReference>
<dbReference type="HOGENOM" id="CLU_732347_0_0_1"/>
<dbReference type="Proteomes" id="UP000001568">
    <property type="component" value="Chromosome 2"/>
</dbReference>
<dbReference type="KEGG" id="olu:OSTLU_29985"/>
<dbReference type="GO" id="GO:0000086">
    <property type="term" value="P:G2/M transition of mitotic cell cycle"/>
    <property type="evidence" value="ECO:0007669"/>
    <property type="project" value="TreeGrafter"/>
</dbReference>
<dbReference type="RefSeq" id="XP_001416369.1">
    <property type="nucleotide sequence ID" value="XM_001416332.1"/>
</dbReference>
<organism evidence="3 4">
    <name type="scientific">Ostreococcus lucimarinus (strain CCE9901)</name>
    <dbReference type="NCBI Taxonomy" id="436017"/>
    <lineage>
        <taxon>Eukaryota</taxon>
        <taxon>Viridiplantae</taxon>
        <taxon>Chlorophyta</taxon>
        <taxon>Mamiellophyceae</taxon>
        <taxon>Mamiellales</taxon>
        <taxon>Bathycoccaceae</taxon>
        <taxon>Ostreococcus</taxon>
    </lineage>
</organism>
<dbReference type="InterPro" id="IPR036873">
    <property type="entry name" value="Rhodanese-like_dom_sf"/>
</dbReference>
<accession>A4RT62</accession>
<dbReference type="PANTHER" id="PTHR10828">
    <property type="entry name" value="M-PHASE INDUCER PHOSPHATASE DUAL SPECIFICITY PHOSPHATASE CDC25"/>
    <property type="match status" value="1"/>
</dbReference>
<dbReference type="InterPro" id="IPR001763">
    <property type="entry name" value="Rhodanese-like_dom"/>
</dbReference>
<proteinExistence type="predicted"/>
<dbReference type="SMART" id="SM00450">
    <property type="entry name" value="RHOD"/>
    <property type="match status" value="1"/>
</dbReference>
<reference evidence="3 4" key="1">
    <citation type="journal article" date="2007" name="Proc. Natl. Acad. Sci. U.S.A.">
        <title>The tiny eukaryote Ostreococcus provides genomic insights into the paradox of plankton speciation.</title>
        <authorList>
            <person name="Palenik B."/>
            <person name="Grimwood J."/>
            <person name="Aerts A."/>
            <person name="Rouze P."/>
            <person name="Salamov A."/>
            <person name="Putnam N."/>
            <person name="Dupont C."/>
            <person name="Jorgensen R."/>
            <person name="Derelle E."/>
            <person name="Rombauts S."/>
            <person name="Zhou K."/>
            <person name="Otillar R."/>
            <person name="Merchant S.S."/>
            <person name="Podell S."/>
            <person name="Gaasterland T."/>
            <person name="Napoli C."/>
            <person name="Gendler K."/>
            <person name="Manuell A."/>
            <person name="Tai V."/>
            <person name="Vallon O."/>
            <person name="Piganeau G."/>
            <person name="Jancek S."/>
            <person name="Heijde M."/>
            <person name="Jabbari K."/>
            <person name="Bowler C."/>
            <person name="Lohr M."/>
            <person name="Robbens S."/>
            <person name="Werner G."/>
            <person name="Dubchak I."/>
            <person name="Pazour G.J."/>
            <person name="Ren Q."/>
            <person name="Paulsen I."/>
            <person name="Delwiche C."/>
            <person name="Schmutz J."/>
            <person name="Rokhsar D."/>
            <person name="Van de Peer Y."/>
            <person name="Moreau H."/>
            <person name="Grigoriev I.V."/>
        </authorList>
    </citation>
    <scope>NUCLEOTIDE SEQUENCE [LARGE SCALE GENOMIC DNA]</scope>
    <source>
        <strain evidence="3 4">CCE9901</strain>
    </source>
</reference>
<gene>
    <name evidence="3" type="ORF">OSTLU_29985</name>
</gene>
<dbReference type="Pfam" id="PF00581">
    <property type="entry name" value="Rhodanese"/>
    <property type="match status" value="1"/>
</dbReference>
<dbReference type="GeneID" id="5000149"/>
<evidence type="ECO:0000259" key="2">
    <source>
        <dbReference type="PROSITE" id="PS50206"/>
    </source>
</evidence>
<dbReference type="PROSITE" id="PS50206">
    <property type="entry name" value="RHODANESE_3"/>
    <property type="match status" value="1"/>
</dbReference>
<name>A4RT62_OSTLU</name>
<dbReference type="STRING" id="436017.A4RT62"/>
<dbReference type="SUPFAM" id="SSF52821">
    <property type="entry name" value="Rhodanese/Cell cycle control phosphatase"/>
    <property type="match status" value="1"/>
</dbReference>
<feature type="domain" description="Rhodanese" evidence="2">
    <location>
        <begin position="203"/>
        <end position="308"/>
    </location>
</feature>
<dbReference type="OrthoDB" id="514271at2759"/>
<dbReference type="GO" id="GO:0110032">
    <property type="term" value="P:positive regulation of G2/MI transition of meiotic cell cycle"/>
    <property type="evidence" value="ECO:0007669"/>
    <property type="project" value="TreeGrafter"/>
</dbReference>
<feature type="compositionally biased region" description="Basic and acidic residues" evidence="1">
    <location>
        <begin position="33"/>
        <end position="43"/>
    </location>
</feature>
<evidence type="ECO:0000256" key="1">
    <source>
        <dbReference type="SAM" id="MobiDB-lite"/>
    </source>
</evidence>
<feature type="compositionally biased region" description="Pro residues" evidence="1">
    <location>
        <begin position="112"/>
        <end position="127"/>
    </location>
</feature>
<sequence>MDAEAKRRRVTAEASLASPPTVRAPAGAFETPARGKTDGEARDGGASGASTATPLPTKRKARAGETGEGMVFAAMPTFARALRDASNANGADWARAEDARAATPCRGGRPLASPPPMKASTSPPAPPRKQALSYGMSYGYTPSRGDTRYDASERVDCEEPATPALAGPCAMIPSALDAALGLPMIDGAALRALLANHESGGAGGPEVVAIDCRFPFEYAGGRVRSALNLYSPTDVQKFLASRATTSANVVYVFYCEFSSERAPRMWRHVRNLDRRDHMATYPALSFPHTYVLQGGYKHFYESFPECCEGGFVSMSDTRYTDACREFTSQSREVWFVAQRAKSMTHAPSPSDEALFRSAERFRGAVRGRGIDFTGMDDD</sequence>
<dbReference type="GO" id="GO:0005634">
    <property type="term" value="C:nucleus"/>
    <property type="evidence" value="ECO:0007669"/>
    <property type="project" value="TreeGrafter"/>
</dbReference>
<dbReference type="AlphaFoldDB" id="A4RT62"/>